<dbReference type="InterPro" id="IPR050900">
    <property type="entry name" value="Transposase_IS3/IS150/IS904"/>
</dbReference>
<dbReference type="HOGENOM" id="CLU_027402_14_4_11"/>
<dbReference type="KEGG" id="cvt:B843_10135"/>
<accession>W5Y2J8</accession>
<dbReference type="eggNOG" id="COG2801">
    <property type="taxonomic scope" value="Bacteria"/>
</dbReference>
<dbReference type="AlphaFoldDB" id="W5Y2J8"/>
<dbReference type="GO" id="GO:0015074">
    <property type="term" value="P:DNA integration"/>
    <property type="evidence" value="ECO:0007669"/>
    <property type="project" value="InterPro"/>
</dbReference>
<evidence type="ECO:0000259" key="1">
    <source>
        <dbReference type="PROSITE" id="PS50994"/>
    </source>
</evidence>
<dbReference type="Gene3D" id="3.30.420.10">
    <property type="entry name" value="Ribonuclease H-like superfamily/Ribonuclease H"/>
    <property type="match status" value="1"/>
</dbReference>
<evidence type="ECO:0000313" key="2">
    <source>
        <dbReference type="EMBL" id="AHI23412.1"/>
    </source>
</evidence>
<feature type="domain" description="Integrase catalytic" evidence="1">
    <location>
        <begin position="6"/>
        <end position="117"/>
    </location>
</feature>
<keyword evidence="3" id="KW-1185">Reference proteome</keyword>
<dbReference type="Proteomes" id="UP000019222">
    <property type="component" value="Chromosome"/>
</dbReference>
<organism evidence="2 3">
    <name type="scientific">Corynebacterium vitaeruminis DSM 20294</name>
    <dbReference type="NCBI Taxonomy" id="1224164"/>
    <lineage>
        <taxon>Bacteria</taxon>
        <taxon>Bacillati</taxon>
        <taxon>Actinomycetota</taxon>
        <taxon>Actinomycetes</taxon>
        <taxon>Mycobacteriales</taxon>
        <taxon>Corynebacteriaceae</taxon>
        <taxon>Corynebacterium</taxon>
    </lineage>
</organism>
<evidence type="ECO:0000313" key="3">
    <source>
        <dbReference type="Proteomes" id="UP000019222"/>
    </source>
</evidence>
<gene>
    <name evidence="2" type="ORF">B843_10135</name>
</gene>
<dbReference type="InterPro" id="IPR001584">
    <property type="entry name" value="Integrase_cat-core"/>
</dbReference>
<name>W5Y2J8_9CORY</name>
<dbReference type="Pfam" id="PF00665">
    <property type="entry name" value="rve"/>
    <property type="match status" value="1"/>
</dbReference>
<proteinExistence type="predicted"/>
<dbReference type="InterPro" id="IPR036397">
    <property type="entry name" value="RNaseH_sf"/>
</dbReference>
<dbReference type="GO" id="GO:0003676">
    <property type="term" value="F:nucleic acid binding"/>
    <property type="evidence" value="ECO:0007669"/>
    <property type="project" value="InterPro"/>
</dbReference>
<dbReference type="PROSITE" id="PS50994">
    <property type="entry name" value="INTEGRASE"/>
    <property type="match status" value="1"/>
</dbReference>
<dbReference type="EMBL" id="CP004353">
    <property type="protein sequence ID" value="AHI23412.1"/>
    <property type="molecule type" value="Genomic_DNA"/>
</dbReference>
<dbReference type="PANTHER" id="PTHR46889">
    <property type="entry name" value="TRANSPOSASE INSF FOR INSERTION SEQUENCE IS3B-RELATED"/>
    <property type="match status" value="1"/>
</dbReference>
<dbReference type="InterPro" id="IPR012337">
    <property type="entry name" value="RNaseH-like_sf"/>
</dbReference>
<dbReference type="STRING" id="1224164.B843_10135"/>
<dbReference type="SUPFAM" id="SSF53098">
    <property type="entry name" value="Ribonuclease H-like"/>
    <property type="match status" value="1"/>
</dbReference>
<sequence length="117" mass="13544">MDRNFHVPAPNMLWVADITYVRTHVGWVYTAFITDAYSRRIVGWKVSAFMYTDLVVDTLTMAIDARCRAGQRIDQLIHHSDRGVQYRGECLMVCVWVPDPHKEIDQNDDCGTTRPSR</sequence>
<reference evidence="2 3" key="1">
    <citation type="submission" date="2013-02" db="EMBL/GenBank/DDBJ databases">
        <title>The complete genome sequence of Corynebacterium vitaeruminis DSM 20294.</title>
        <authorList>
            <person name="Ruckert C."/>
            <person name="Albersmeier A."/>
            <person name="Kalinowski J."/>
        </authorList>
    </citation>
    <scope>NUCLEOTIDE SEQUENCE [LARGE SCALE GENOMIC DNA]</scope>
    <source>
        <strain evidence="3">ATCC 10234</strain>
    </source>
</reference>
<protein>
    <submittedName>
        <fullName evidence="2">Transposase-like protein</fullName>
    </submittedName>
</protein>
<dbReference type="PANTHER" id="PTHR46889:SF4">
    <property type="entry name" value="TRANSPOSASE INSO FOR INSERTION SEQUENCE ELEMENT IS911B-RELATED"/>
    <property type="match status" value="1"/>
</dbReference>